<gene>
    <name evidence="3" type="ORF">ACFSTE_11405</name>
</gene>
<accession>A0ABW5N847</accession>
<feature type="signal peptide" evidence="1">
    <location>
        <begin position="1"/>
        <end position="23"/>
    </location>
</feature>
<reference evidence="4" key="1">
    <citation type="journal article" date="2019" name="Int. J. Syst. Evol. Microbiol.">
        <title>The Global Catalogue of Microorganisms (GCM) 10K type strain sequencing project: providing services to taxonomists for standard genome sequencing and annotation.</title>
        <authorList>
            <consortium name="The Broad Institute Genomics Platform"/>
            <consortium name="The Broad Institute Genome Sequencing Center for Infectious Disease"/>
            <person name="Wu L."/>
            <person name="Ma J."/>
        </authorList>
    </citation>
    <scope>NUCLEOTIDE SEQUENCE [LARGE SCALE GENOMIC DNA]</scope>
    <source>
        <strain evidence="4">KCTC 42423</strain>
    </source>
</reference>
<evidence type="ECO:0000313" key="4">
    <source>
        <dbReference type="Proteomes" id="UP001597459"/>
    </source>
</evidence>
<organism evidence="3 4">
    <name type="scientific">Aquimarina hainanensis</name>
    <dbReference type="NCBI Taxonomy" id="1578017"/>
    <lineage>
        <taxon>Bacteria</taxon>
        <taxon>Pseudomonadati</taxon>
        <taxon>Bacteroidota</taxon>
        <taxon>Flavobacteriia</taxon>
        <taxon>Flavobacteriales</taxon>
        <taxon>Flavobacteriaceae</taxon>
        <taxon>Aquimarina</taxon>
    </lineage>
</organism>
<protein>
    <submittedName>
        <fullName evidence="3">DUF5018-related domain-containing protein</fullName>
    </submittedName>
</protein>
<evidence type="ECO:0000256" key="1">
    <source>
        <dbReference type="SAM" id="SignalP"/>
    </source>
</evidence>
<evidence type="ECO:0000313" key="3">
    <source>
        <dbReference type="EMBL" id="MFD2591433.1"/>
    </source>
</evidence>
<keyword evidence="4" id="KW-1185">Reference proteome</keyword>
<sequence>MKKNTFILLCAFISMLGYISCSGDDGEQEIRLSNENTILSFLLTVNEENFPLSFENGEASLLVPALTDITNLTPSIRISDKAKIKPALGTPQDFTKPVTYTVTAENGDVKKFTVRISIEKPSADNSITSFEFINLPENTTTNKFELLENDLPNTDVLSIKVPYLSPINELKTRIVISEHAVIEPASGEILDYTKPVVYTVTAQNGDIKKYIVKVDGSLDQVKFKEGLVDAFKNKKPGDLITFNVSEAHQIKDRIHVYLTDLLTQSKITIPVQDVQEIDEDTHTITTKLPATYINSDYRLEISIEDGNNDVSEIFRLDKGIPNFVQVEPVDMNGNFSTIEKLFSTHSTNFTKCGDIRSKFIAKMYIDISKRISHNFYLRQNGKDFVVYPQFYETWNEESSTVEIDIVCDMLQDGAVSGTNYTFIIETPDDGVKHEFPFVNHQGNSIEVIPLEPLVIQGIDKEVYTKGDEISMTISGDLHINTTSSNLVSKENELSVSFFKIEGEGDQEEVKERYETTISSIEKASFRIPDNIPVGTYGIHLTFTDNIGNKSFKSLADIVIE</sequence>
<name>A0ABW5N847_9FLAO</name>
<dbReference type="Proteomes" id="UP001597459">
    <property type="component" value="Unassembled WGS sequence"/>
</dbReference>
<keyword evidence="1" id="KW-0732">Signal</keyword>
<dbReference type="InterPro" id="IPR054460">
    <property type="entry name" value="DUF5018-rel"/>
</dbReference>
<dbReference type="Gene3D" id="2.60.40.2340">
    <property type="match status" value="2"/>
</dbReference>
<dbReference type="RefSeq" id="WP_378256947.1">
    <property type="nucleotide sequence ID" value="NZ_JBHSJV010000001.1"/>
</dbReference>
<proteinExistence type="predicted"/>
<dbReference type="Pfam" id="PF22243">
    <property type="entry name" value="DUF5018-rel"/>
    <property type="match status" value="1"/>
</dbReference>
<evidence type="ECO:0000259" key="2">
    <source>
        <dbReference type="Pfam" id="PF22243"/>
    </source>
</evidence>
<feature type="chain" id="PRO_5045537192" evidence="1">
    <location>
        <begin position="24"/>
        <end position="560"/>
    </location>
</feature>
<feature type="domain" description="DUF5018" evidence="2">
    <location>
        <begin position="69"/>
        <end position="115"/>
    </location>
</feature>
<comment type="caution">
    <text evidence="3">The sequence shown here is derived from an EMBL/GenBank/DDBJ whole genome shotgun (WGS) entry which is preliminary data.</text>
</comment>
<dbReference type="EMBL" id="JBHULX010000021">
    <property type="protein sequence ID" value="MFD2591433.1"/>
    <property type="molecule type" value="Genomic_DNA"/>
</dbReference>